<gene>
    <name evidence="3" type="ORF">KSW80_02575</name>
</gene>
<reference evidence="3" key="1">
    <citation type="submission" date="2021-06" db="EMBL/GenBank/DDBJ databases">
        <title>Collection of gut derived symbiotic bacterial strains cultured from healthy donors.</title>
        <authorList>
            <person name="Lin H."/>
            <person name="Littmann E."/>
            <person name="Pamer E.G."/>
        </authorList>
    </citation>
    <scope>NUCLEOTIDE SEQUENCE</scope>
    <source>
        <strain evidence="3">MSK.21.60</strain>
    </source>
</reference>
<evidence type="ECO:0000313" key="3">
    <source>
        <dbReference type="EMBL" id="MBV3407302.1"/>
    </source>
</evidence>
<comment type="caution">
    <text evidence="3">The sequence shown here is derived from an EMBL/GenBank/DDBJ whole genome shotgun (WGS) entry which is preliminary data.</text>
</comment>
<dbReference type="InterPro" id="IPR053839">
    <property type="entry name" value="DUF6926"/>
</dbReference>
<evidence type="ECO:0000259" key="2">
    <source>
        <dbReference type="Pfam" id="PF21977"/>
    </source>
</evidence>
<feature type="compositionally biased region" description="Basic and acidic residues" evidence="1">
    <location>
        <begin position="538"/>
        <end position="554"/>
    </location>
</feature>
<feature type="region of interest" description="Disordered" evidence="1">
    <location>
        <begin position="538"/>
        <end position="586"/>
    </location>
</feature>
<dbReference type="EMBL" id="JAHOEP010000005">
    <property type="protein sequence ID" value="MBV3407302.1"/>
    <property type="molecule type" value="Genomic_DNA"/>
</dbReference>
<protein>
    <submittedName>
        <fullName evidence="3">Toprim domain-containing protein</fullName>
    </submittedName>
</protein>
<dbReference type="Pfam" id="PF21977">
    <property type="entry name" value="DUF6926"/>
    <property type="match status" value="1"/>
</dbReference>
<proteinExistence type="predicted"/>
<sequence>MKCEGELSFDDFRERLDIQDVLIDAGYQFYRPDGLRYPTYIRLDSLGKKVSGDKFVVMPNGKSCFKPPERKVYGITSFIAEHPHLFKEYRAGMDPIRLVNLVCNRLLNHPIENRMQRIVNPNRNVKPFNINSYHILSFQKYNFDNIKKFYPFFASRKIDLATQRAFSAQFMLADIKVTKNSNQFLRNLAFPLRVPGKEDIVGLEERGRPRLDGTSGYKGKALGSNSSEGLWIASPSGTKLKDAKDVLWFESAYDAMAYYQLSTKQGKNMDNAVFLSTGGNPTVMQYRGVIKEARNACHHLCFDNDLAGRQFAQNFELELNNVKKELPKVGEDMKPYMDTLRDANDYHSGDHDYLPKNIREVYDKYWDASDELYSMTHSGLCFEGDIKEQENLASSLFKEYNAMMREKLCFGCEQGHLKEIGTYDIPEWALCAIENGDMDGLSDEEERLVKDFMDEKFPEGYVSSIDWDNYNELNARPAFGELNKEALTSHGESPYLAVKTYSVKFLHPTLRDGEALPNLTVKREVPESGFKDWNEQLIETEKSRESKEQEKEGKVLTTSAGMDMDGNGEIDISESEERKQHRSMAR</sequence>
<accession>A0AAW4NC29</accession>
<dbReference type="Pfam" id="PF13155">
    <property type="entry name" value="Toprim_2"/>
    <property type="match status" value="1"/>
</dbReference>
<dbReference type="Proteomes" id="UP001196316">
    <property type="component" value="Unassembled WGS sequence"/>
</dbReference>
<evidence type="ECO:0000256" key="1">
    <source>
        <dbReference type="SAM" id="MobiDB-lite"/>
    </source>
</evidence>
<organism evidence="3 4">
    <name type="scientific">Segatella copri</name>
    <dbReference type="NCBI Taxonomy" id="165179"/>
    <lineage>
        <taxon>Bacteria</taxon>
        <taxon>Pseudomonadati</taxon>
        <taxon>Bacteroidota</taxon>
        <taxon>Bacteroidia</taxon>
        <taxon>Bacteroidales</taxon>
        <taxon>Prevotellaceae</taxon>
        <taxon>Segatella</taxon>
    </lineage>
</organism>
<dbReference type="RefSeq" id="WP_217326119.1">
    <property type="nucleotide sequence ID" value="NZ_JAHOEK010000005.1"/>
</dbReference>
<evidence type="ECO:0000313" key="4">
    <source>
        <dbReference type="Proteomes" id="UP001196316"/>
    </source>
</evidence>
<feature type="domain" description="DUF6926" evidence="2">
    <location>
        <begin position="423"/>
        <end position="470"/>
    </location>
</feature>
<dbReference type="AlphaFoldDB" id="A0AAW4NC29"/>
<name>A0AAW4NC29_9BACT</name>